<gene>
    <name evidence="7" type="ORF">OM33_07095</name>
</gene>
<dbReference type="InterPro" id="IPR013384">
    <property type="entry name" value="Flagell_FlgL"/>
</dbReference>
<dbReference type="EMBL" id="CP009888">
    <property type="protein sequence ID" value="AIY64941.1"/>
    <property type="molecule type" value="Genomic_DNA"/>
</dbReference>
<dbReference type="STRING" id="1348114.OM33_07095"/>
<dbReference type="Pfam" id="PF00669">
    <property type="entry name" value="Flagellin_N"/>
    <property type="match status" value="1"/>
</dbReference>
<dbReference type="OrthoDB" id="9768249at2"/>
<keyword evidence="7" id="KW-0282">Flagellum</keyword>
<keyword evidence="4" id="KW-0964">Secreted</keyword>
<feature type="domain" description="Flagellin N-terminal" evidence="6">
    <location>
        <begin position="4"/>
        <end position="139"/>
    </location>
</feature>
<protein>
    <submittedName>
        <fullName evidence="7">Flagellar hook protein FlgL</fullName>
    </submittedName>
</protein>
<dbReference type="InterPro" id="IPR001029">
    <property type="entry name" value="Flagellin_N"/>
</dbReference>
<dbReference type="GO" id="GO:0005198">
    <property type="term" value="F:structural molecule activity"/>
    <property type="evidence" value="ECO:0007669"/>
    <property type="project" value="InterPro"/>
</dbReference>
<evidence type="ECO:0000313" key="8">
    <source>
        <dbReference type="Proteomes" id="UP000030341"/>
    </source>
</evidence>
<dbReference type="eggNOG" id="COG1344">
    <property type="taxonomic scope" value="Bacteria"/>
</dbReference>
<evidence type="ECO:0000259" key="6">
    <source>
        <dbReference type="Pfam" id="PF00669"/>
    </source>
</evidence>
<reference evidence="7 8" key="1">
    <citation type="submission" date="2014-11" db="EMBL/GenBank/DDBJ databases">
        <title>Complete Genome Sequence of Pseudoalteromonas sp. Strain OCN003 Isolated from Kaneohe Bay, Oahu, Hawaii.</title>
        <authorList>
            <person name="Beurmann S."/>
            <person name="Videau P."/>
            <person name="Ushijima B."/>
            <person name="Smith A.M."/>
            <person name="Aeby G.S."/>
            <person name="Callahan S.M."/>
            <person name="Belcaid M."/>
        </authorList>
    </citation>
    <scope>NUCLEOTIDE SEQUENCE [LARGE SCALE GENOMIC DNA]</scope>
    <source>
        <strain evidence="7 8">OCN003</strain>
    </source>
</reference>
<dbReference type="RefSeq" id="WP_038640380.1">
    <property type="nucleotide sequence ID" value="NZ_CP009888.1"/>
</dbReference>
<evidence type="ECO:0000256" key="5">
    <source>
        <dbReference type="ARBA" id="ARBA00023143"/>
    </source>
</evidence>
<evidence type="ECO:0000256" key="1">
    <source>
        <dbReference type="ARBA" id="ARBA00004365"/>
    </source>
</evidence>
<keyword evidence="5" id="KW-0975">Bacterial flagellum</keyword>
<organism evidence="7 8">
    <name type="scientific">Pseudoalteromonas piratica</name>
    <dbReference type="NCBI Taxonomy" id="1348114"/>
    <lineage>
        <taxon>Bacteria</taxon>
        <taxon>Pseudomonadati</taxon>
        <taxon>Pseudomonadota</taxon>
        <taxon>Gammaproteobacteria</taxon>
        <taxon>Alteromonadales</taxon>
        <taxon>Pseudoalteromonadaceae</taxon>
        <taxon>Pseudoalteromonas</taxon>
    </lineage>
</organism>
<dbReference type="PANTHER" id="PTHR42792:SF1">
    <property type="entry name" value="FLAGELLAR HOOK-ASSOCIATED PROTEIN 3"/>
    <property type="match status" value="1"/>
</dbReference>
<keyword evidence="7" id="KW-0966">Cell projection</keyword>
<sequence length="408" mass="44336">MRLSNNIMYQNNLDKILENQQKVAVAQEKVSTQTRILTPSDDPAASAQALLLSERIDINNQFQKNNSYLTSKLQTEESVLQNIKTSLQRGYQLTVQAGNGALSEQDRETIAEEMKSIQATLYDLMNSKSEDGKFIFSGFQDSNQTYVFNGATGTYDYQGDQGNHEMQLAVGVTLRSSDNGIDAFENVDERLNVNTNTPTVGGGITGGSVYVKEQAQFDSFHKANYDPLVPANNNLQVTVTAGIPDTYAITLGGTPVGGGNFTNDTIKFQGMEINLAGVAPGTADFSLAPPEKKNMLNTLEELITGLTNPGLSNDAYQEYLADGMVGITNAQNQVSITQANLGGRINVAERLLGSTADININHKESKAKLVELDMAEAITELTKEETALQASQATFGRLTQLSLFDYIR</sequence>
<dbReference type="GO" id="GO:0009424">
    <property type="term" value="C:bacterial-type flagellum hook"/>
    <property type="evidence" value="ECO:0007669"/>
    <property type="project" value="InterPro"/>
</dbReference>
<dbReference type="GO" id="GO:0071973">
    <property type="term" value="P:bacterial-type flagellum-dependent cell motility"/>
    <property type="evidence" value="ECO:0007669"/>
    <property type="project" value="InterPro"/>
</dbReference>
<dbReference type="Gene3D" id="1.20.1330.10">
    <property type="entry name" value="f41 fragment of flagellin, N-terminal domain"/>
    <property type="match status" value="2"/>
</dbReference>
<name>A0A0A7EFV3_9GAMM</name>
<dbReference type="Proteomes" id="UP000030341">
    <property type="component" value="Chromosome 1"/>
</dbReference>
<evidence type="ECO:0000256" key="4">
    <source>
        <dbReference type="ARBA" id="ARBA00022525"/>
    </source>
</evidence>
<dbReference type="InterPro" id="IPR001492">
    <property type="entry name" value="Flagellin"/>
</dbReference>
<dbReference type="SUPFAM" id="SSF64518">
    <property type="entry name" value="Phase 1 flagellin"/>
    <property type="match status" value="1"/>
</dbReference>
<accession>A0A0A7EFV3</accession>
<dbReference type="NCBIfam" id="TIGR02550">
    <property type="entry name" value="flagell_flgL"/>
    <property type="match status" value="1"/>
</dbReference>
<comment type="similarity">
    <text evidence="3">Belongs to the bacterial flagellin family.</text>
</comment>
<dbReference type="PANTHER" id="PTHR42792">
    <property type="entry name" value="FLAGELLIN"/>
    <property type="match status" value="1"/>
</dbReference>
<evidence type="ECO:0000256" key="3">
    <source>
        <dbReference type="ARBA" id="ARBA00005709"/>
    </source>
</evidence>
<keyword evidence="8" id="KW-1185">Reference proteome</keyword>
<comment type="subcellular location">
    <subcellularLocation>
        <location evidence="1">Bacterial flagellum</location>
    </subcellularLocation>
    <subcellularLocation>
        <location evidence="2">Secreted</location>
    </subcellularLocation>
</comment>
<keyword evidence="7" id="KW-0969">Cilium</keyword>
<dbReference type="KEGG" id="pseo:OM33_07095"/>
<evidence type="ECO:0000313" key="7">
    <source>
        <dbReference type="EMBL" id="AIY64941.1"/>
    </source>
</evidence>
<evidence type="ECO:0000256" key="2">
    <source>
        <dbReference type="ARBA" id="ARBA00004613"/>
    </source>
</evidence>
<dbReference type="AlphaFoldDB" id="A0A0A7EFV3"/>
<proteinExistence type="inferred from homology"/>
<dbReference type="HOGENOM" id="CLU_024437_5_0_6"/>
<dbReference type="GO" id="GO:0005576">
    <property type="term" value="C:extracellular region"/>
    <property type="evidence" value="ECO:0007669"/>
    <property type="project" value="UniProtKB-SubCell"/>
</dbReference>